<dbReference type="InterPro" id="IPR036641">
    <property type="entry name" value="HPT_dom_sf"/>
</dbReference>
<evidence type="ECO:0000313" key="2">
    <source>
        <dbReference type="Proteomes" id="UP001247805"/>
    </source>
</evidence>
<accession>A0ABU3STC1</accession>
<proteinExistence type="predicted"/>
<gene>
    <name evidence="1" type="ORF">RS130_04080</name>
</gene>
<dbReference type="RefSeq" id="WP_316024905.1">
    <property type="nucleotide sequence ID" value="NZ_JAWDIO010000002.1"/>
</dbReference>
<dbReference type="Gene3D" id="1.20.120.160">
    <property type="entry name" value="HPT domain"/>
    <property type="match status" value="1"/>
</dbReference>
<dbReference type="SUPFAM" id="SSF47226">
    <property type="entry name" value="Histidine-containing phosphotransfer domain, HPT domain"/>
    <property type="match status" value="1"/>
</dbReference>
<dbReference type="Proteomes" id="UP001247805">
    <property type="component" value="Unassembled WGS sequence"/>
</dbReference>
<sequence length="59" mass="6687">MKGSTGDIGATELHGLYSQIEMQAKQQNLEQIVGLFEQTQTSYENFCISLQEFIDEEQS</sequence>
<reference evidence="1 2" key="1">
    <citation type="submission" date="2023-10" db="EMBL/GenBank/DDBJ databases">
        <title>Glaciecola aquimarina strain GGW-M5 nov., isolated from a coastal seawater.</title>
        <authorList>
            <person name="Bayburt H."/>
            <person name="Kim J.M."/>
            <person name="Choi B.J."/>
            <person name="Jeon C.O."/>
        </authorList>
    </citation>
    <scope>NUCLEOTIDE SEQUENCE [LARGE SCALE GENOMIC DNA]</scope>
    <source>
        <strain evidence="1 2">KCTC 32108</strain>
    </source>
</reference>
<name>A0ABU3STC1_9ALTE</name>
<evidence type="ECO:0000313" key="1">
    <source>
        <dbReference type="EMBL" id="MDU0353217.1"/>
    </source>
</evidence>
<organism evidence="1 2">
    <name type="scientific">Paraglaciecola aquimarina</name>
    <dbReference type="NCBI Taxonomy" id="1235557"/>
    <lineage>
        <taxon>Bacteria</taxon>
        <taxon>Pseudomonadati</taxon>
        <taxon>Pseudomonadota</taxon>
        <taxon>Gammaproteobacteria</taxon>
        <taxon>Alteromonadales</taxon>
        <taxon>Alteromonadaceae</taxon>
        <taxon>Paraglaciecola</taxon>
    </lineage>
</organism>
<dbReference type="EMBL" id="JAWDIO010000002">
    <property type="protein sequence ID" value="MDU0353217.1"/>
    <property type="molecule type" value="Genomic_DNA"/>
</dbReference>
<keyword evidence="2" id="KW-1185">Reference proteome</keyword>
<protein>
    <submittedName>
        <fullName evidence="1">Uncharacterized protein</fullName>
    </submittedName>
</protein>
<comment type="caution">
    <text evidence="1">The sequence shown here is derived from an EMBL/GenBank/DDBJ whole genome shotgun (WGS) entry which is preliminary data.</text>
</comment>